<protein>
    <recommendedName>
        <fullName evidence="3">XRE family transcriptional regulator</fullName>
    </recommendedName>
</protein>
<evidence type="ECO:0000313" key="2">
    <source>
        <dbReference type="Proteomes" id="UP000776651"/>
    </source>
</evidence>
<accession>A0ABS7JIQ0</accession>
<gene>
    <name evidence="1" type="ORF">K3177_09350</name>
</gene>
<dbReference type="RefSeq" id="WP_221598014.1">
    <property type="nucleotide sequence ID" value="NZ_JAIGNQ010000002.1"/>
</dbReference>
<comment type="caution">
    <text evidence="1">The sequence shown here is derived from an EMBL/GenBank/DDBJ whole genome shotgun (WGS) entry which is preliminary data.</text>
</comment>
<dbReference type="Proteomes" id="UP000776651">
    <property type="component" value="Unassembled WGS sequence"/>
</dbReference>
<keyword evidence="2" id="KW-1185">Reference proteome</keyword>
<reference evidence="1 2" key="1">
    <citation type="submission" date="2021-08" db="EMBL/GenBank/DDBJ databases">
        <title>Comparative Genomics Analysis of the Genus Qipengyuania Reveals Extensive Genetic Diversity and Metabolic Versatility, Including the Description of Fifteen Novel Species.</title>
        <authorList>
            <person name="Liu Y."/>
        </authorList>
    </citation>
    <scope>NUCLEOTIDE SEQUENCE [LARGE SCALE GENOMIC DNA]</scope>
    <source>
        <strain evidence="1 2">GH25</strain>
    </source>
</reference>
<dbReference type="Gene3D" id="1.10.260.40">
    <property type="entry name" value="lambda repressor-like DNA-binding domains"/>
    <property type="match status" value="1"/>
</dbReference>
<evidence type="ECO:0008006" key="3">
    <source>
        <dbReference type="Google" id="ProtNLM"/>
    </source>
</evidence>
<dbReference type="SUPFAM" id="SSF47413">
    <property type="entry name" value="lambda repressor-like DNA-binding domains"/>
    <property type="match status" value="1"/>
</dbReference>
<sequence>MDNDYPLAETLAARMLSEALARAKDEDGLSVRQIGKLMNYKTAVVLSHMATGRVPIPIDRAPELAEILKLDRDRFLSAVLQQRHPDIDWGRLFKRTTFSGEDGLAMELEAVLGSKLKDLTQEQRAVMREVAGERSPRRRWLSVHELGMVTMLRERFPEMTTDGLDQADMVKIMSAIE</sequence>
<evidence type="ECO:0000313" key="1">
    <source>
        <dbReference type="EMBL" id="MBX7488720.1"/>
    </source>
</evidence>
<dbReference type="EMBL" id="JAIGNQ010000002">
    <property type="protein sequence ID" value="MBX7488720.1"/>
    <property type="molecule type" value="Genomic_DNA"/>
</dbReference>
<proteinExistence type="predicted"/>
<organism evidence="1 2">
    <name type="scientific">Qipengyuania pacifica</name>
    <dbReference type="NCBI Taxonomy" id="2860199"/>
    <lineage>
        <taxon>Bacteria</taxon>
        <taxon>Pseudomonadati</taxon>
        <taxon>Pseudomonadota</taxon>
        <taxon>Alphaproteobacteria</taxon>
        <taxon>Sphingomonadales</taxon>
        <taxon>Erythrobacteraceae</taxon>
        <taxon>Qipengyuania</taxon>
    </lineage>
</organism>
<name>A0ABS7JIQ0_9SPHN</name>
<dbReference type="InterPro" id="IPR010982">
    <property type="entry name" value="Lambda_DNA-bd_dom_sf"/>
</dbReference>